<dbReference type="Pfam" id="PF00072">
    <property type="entry name" value="Response_reg"/>
    <property type="match status" value="1"/>
</dbReference>
<organism evidence="4 5">
    <name type="scientific">Algoriphagus alkaliphilus</name>
    <dbReference type="NCBI Taxonomy" id="279824"/>
    <lineage>
        <taxon>Bacteria</taxon>
        <taxon>Pseudomonadati</taxon>
        <taxon>Bacteroidota</taxon>
        <taxon>Cytophagia</taxon>
        <taxon>Cytophagales</taxon>
        <taxon>Cyclobacteriaceae</taxon>
        <taxon>Algoriphagus</taxon>
    </lineage>
</organism>
<evidence type="ECO:0000259" key="3">
    <source>
        <dbReference type="PROSITE" id="PS50930"/>
    </source>
</evidence>
<dbReference type="InterPro" id="IPR011006">
    <property type="entry name" value="CheY-like_superfamily"/>
</dbReference>
<gene>
    <name evidence="4" type="ORF">SAMN03080617_03353</name>
</gene>
<sequence length="242" mass="28286">MEDVLRIGLLDDEESPRILLSEIIALIPGYEISFSTDDPFLTLELIKNGKIDILITDIMIPGFSGLELSKKILHLDIPVIICSAHDRFGVESFKVNTVYFILKPPSFFEVSFALEKARATFIKYKPLANPNFEDIVRIREYNEFKIALIKPTEIQYIEQKESFTWIFLESGKTITTRDKFYNTLEKIERPYIFRIHRSFAVNYLKMRYLDQGYCHFDNGVRIPIGSTYREAFENFLQNKTVI</sequence>
<dbReference type="CDD" id="cd00156">
    <property type="entry name" value="REC"/>
    <property type="match status" value="1"/>
</dbReference>
<dbReference type="EMBL" id="FMXE01000028">
    <property type="protein sequence ID" value="SDA90915.1"/>
    <property type="molecule type" value="Genomic_DNA"/>
</dbReference>
<keyword evidence="5" id="KW-1185">Reference proteome</keyword>
<dbReference type="Proteomes" id="UP000198756">
    <property type="component" value="Unassembled WGS sequence"/>
</dbReference>
<dbReference type="Gene3D" id="3.40.50.2300">
    <property type="match status" value="1"/>
</dbReference>
<dbReference type="SMART" id="SM00850">
    <property type="entry name" value="LytTR"/>
    <property type="match status" value="1"/>
</dbReference>
<dbReference type="PROSITE" id="PS50110">
    <property type="entry name" value="RESPONSE_REGULATORY"/>
    <property type="match status" value="1"/>
</dbReference>
<evidence type="ECO:0000313" key="4">
    <source>
        <dbReference type="EMBL" id="SDA90915.1"/>
    </source>
</evidence>
<feature type="domain" description="Response regulatory" evidence="2">
    <location>
        <begin position="6"/>
        <end position="118"/>
    </location>
</feature>
<feature type="domain" description="HTH LytTR-type" evidence="3">
    <location>
        <begin position="143"/>
        <end position="202"/>
    </location>
</feature>
<accession>A0A1G5Z924</accession>
<reference evidence="5" key="1">
    <citation type="submission" date="2016-10" db="EMBL/GenBank/DDBJ databases">
        <authorList>
            <person name="Varghese N."/>
            <person name="Submissions S."/>
        </authorList>
    </citation>
    <scope>NUCLEOTIDE SEQUENCE [LARGE SCALE GENOMIC DNA]</scope>
    <source>
        <strain evidence="5">DSM 22703</strain>
    </source>
</reference>
<evidence type="ECO:0000259" key="2">
    <source>
        <dbReference type="PROSITE" id="PS50110"/>
    </source>
</evidence>
<dbReference type="SUPFAM" id="SSF52172">
    <property type="entry name" value="CheY-like"/>
    <property type="match status" value="1"/>
</dbReference>
<dbReference type="STRING" id="279824.SAMN03080617_03353"/>
<keyword evidence="1" id="KW-0597">Phosphoprotein</keyword>
<protein>
    <submittedName>
        <fullName evidence="4">Two component transcriptional regulator, LytTR family</fullName>
    </submittedName>
</protein>
<dbReference type="GO" id="GO:0003677">
    <property type="term" value="F:DNA binding"/>
    <property type="evidence" value="ECO:0007669"/>
    <property type="project" value="InterPro"/>
</dbReference>
<name>A0A1G5Z924_9BACT</name>
<dbReference type="InterPro" id="IPR007492">
    <property type="entry name" value="LytTR_DNA-bd_dom"/>
</dbReference>
<dbReference type="InterPro" id="IPR001789">
    <property type="entry name" value="Sig_transdc_resp-reg_receiver"/>
</dbReference>
<feature type="modified residue" description="4-aspartylphosphate" evidence="1">
    <location>
        <position position="57"/>
    </location>
</feature>
<dbReference type="AlphaFoldDB" id="A0A1G5Z924"/>
<dbReference type="PANTHER" id="PTHR37299">
    <property type="entry name" value="TRANSCRIPTIONAL REGULATOR-RELATED"/>
    <property type="match status" value="1"/>
</dbReference>
<dbReference type="PANTHER" id="PTHR37299:SF1">
    <property type="entry name" value="STAGE 0 SPORULATION PROTEIN A HOMOLOG"/>
    <property type="match status" value="1"/>
</dbReference>
<dbReference type="GO" id="GO:0000156">
    <property type="term" value="F:phosphorelay response regulator activity"/>
    <property type="evidence" value="ECO:0007669"/>
    <property type="project" value="InterPro"/>
</dbReference>
<dbReference type="PROSITE" id="PS50930">
    <property type="entry name" value="HTH_LYTTR"/>
    <property type="match status" value="1"/>
</dbReference>
<evidence type="ECO:0000313" key="5">
    <source>
        <dbReference type="Proteomes" id="UP000198756"/>
    </source>
</evidence>
<proteinExistence type="predicted"/>
<dbReference type="Pfam" id="PF04397">
    <property type="entry name" value="LytTR"/>
    <property type="match status" value="1"/>
</dbReference>
<evidence type="ECO:0000256" key="1">
    <source>
        <dbReference type="PROSITE-ProRule" id="PRU00169"/>
    </source>
</evidence>
<dbReference type="SMART" id="SM00448">
    <property type="entry name" value="REC"/>
    <property type="match status" value="1"/>
</dbReference>
<dbReference type="InterPro" id="IPR046947">
    <property type="entry name" value="LytR-like"/>
</dbReference>
<dbReference type="Gene3D" id="2.40.50.1020">
    <property type="entry name" value="LytTr DNA-binding domain"/>
    <property type="match status" value="1"/>
</dbReference>